<dbReference type="InterPro" id="IPR036390">
    <property type="entry name" value="WH_DNA-bd_sf"/>
</dbReference>
<gene>
    <name evidence="6" type="primary">gcvA_1</name>
    <name evidence="6" type="ORF">PS723_00281</name>
</gene>
<dbReference type="Gene3D" id="1.10.10.10">
    <property type="entry name" value="Winged helix-like DNA-binding domain superfamily/Winged helix DNA-binding domain"/>
    <property type="match status" value="1"/>
</dbReference>
<keyword evidence="3" id="KW-0238">DNA-binding</keyword>
<dbReference type="GO" id="GO:0006351">
    <property type="term" value="P:DNA-templated transcription"/>
    <property type="evidence" value="ECO:0007669"/>
    <property type="project" value="TreeGrafter"/>
</dbReference>
<evidence type="ECO:0000313" key="7">
    <source>
        <dbReference type="Proteomes" id="UP000379480"/>
    </source>
</evidence>
<dbReference type="Proteomes" id="UP000379480">
    <property type="component" value="Unassembled WGS sequence"/>
</dbReference>
<dbReference type="PROSITE" id="PS50931">
    <property type="entry name" value="HTH_LYSR"/>
    <property type="match status" value="1"/>
</dbReference>
<evidence type="ECO:0000256" key="3">
    <source>
        <dbReference type="ARBA" id="ARBA00023125"/>
    </source>
</evidence>
<proteinExistence type="inferred from homology"/>
<organism evidence="6 7">
    <name type="scientific">Pseudomonas fluorescens</name>
    <dbReference type="NCBI Taxonomy" id="294"/>
    <lineage>
        <taxon>Bacteria</taxon>
        <taxon>Pseudomonadati</taxon>
        <taxon>Pseudomonadota</taxon>
        <taxon>Gammaproteobacteria</taxon>
        <taxon>Pseudomonadales</taxon>
        <taxon>Pseudomonadaceae</taxon>
        <taxon>Pseudomonas</taxon>
    </lineage>
</organism>
<dbReference type="PANTHER" id="PTHR30537">
    <property type="entry name" value="HTH-TYPE TRANSCRIPTIONAL REGULATOR"/>
    <property type="match status" value="1"/>
</dbReference>
<dbReference type="SUPFAM" id="SSF46785">
    <property type="entry name" value="Winged helix' DNA-binding domain"/>
    <property type="match status" value="1"/>
</dbReference>
<accession>A0A5E6ZXJ4</accession>
<dbReference type="Pfam" id="PF00126">
    <property type="entry name" value="HTH_1"/>
    <property type="match status" value="1"/>
</dbReference>
<dbReference type="InterPro" id="IPR005119">
    <property type="entry name" value="LysR_subst-bd"/>
</dbReference>
<evidence type="ECO:0000259" key="5">
    <source>
        <dbReference type="PROSITE" id="PS50931"/>
    </source>
</evidence>
<reference evidence="6 7" key="1">
    <citation type="submission" date="2019-09" db="EMBL/GenBank/DDBJ databases">
        <authorList>
            <person name="Chandra G."/>
            <person name="Truman W A."/>
        </authorList>
    </citation>
    <scope>NUCLEOTIDE SEQUENCE [LARGE SCALE GENOMIC DNA]</scope>
    <source>
        <strain evidence="6">PS723</strain>
    </source>
</reference>
<dbReference type="AlphaFoldDB" id="A0A5E6ZXJ4"/>
<dbReference type="PANTHER" id="PTHR30537:SF74">
    <property type="entry name" value="HTH-TYPE TRANSCRIPTIONAL REGULATOR TRPI"/>
    <property type="match status" value="1"/>
</dbReference>
<dbReference type="RefSeq" id="WP_150801905.1">
    <property type="nucleotide sequence ID" value="NZ_CABVHY010000001.1"/>
</dbReference>
<dbReference type="InterPro" id="IPR058163">
    <property type="entry name" value="LysR-type_TF_proteobact-type"/>
</dbReference>
<dbReference type="PRINTS" id="PR00039">
    <property type="entry name" value="HTHLYSR"/>
</dbReference>
<comment type="similarity">
    <text evidence="1">Belongs to the LysR transcriptional regulatory family.</text>
</comment>
<dbReference type="Gene3D" id="3.40.190.10">
    <property type="entry name" value="Periplasmic binding protein-like II"/>
    <property type="match status" value="2"/>
</dbReference>
<keyword evidence="4" id="KW-0804">Transcription</keyword>
<dbReference type="InterPro" id="IPR000847">
    <property type="entry name" value="LysR_HTH_N"/>
</dbReference>
<protein>
    <submittedName>
        <fullName evidence="6">Glycine cleavage system transcriptional activator</fullName>
    </submittedName>
</protein>
<dbReference type="EMBL" id="CABVHY010000001">
    <property type="protein sequence ID" value="VVN68941.1"/>
    <property type="molecule type" value="Genomic_DNA"/>
</dbReference>
<dbReference type="GO" id="GO:0003700">
    <property type="term" value="F:DNA-binding transcription factor activity"/>
    <property type="evidence" value="ECO:0007669"/>
    <property type="project" value="InterPro"/>
</dbReference>
<evidence type="ECO:0000256" key="1">
    <source>
        <dbReference type="ARBA" id="ARBA00009437"/>
    </source>
</evidence>
<name>A0A5E6ZXJ4_PSEFL</name>
<feature type="domain" description="HTH lysR-type" evidence="5">
    <location>
        <begin position="5"/>
        <end position="62"/>
    </location>
</feature>
<evidence type="ECO:0000313" key="6">
    <source>
        <dbReference type="EMBL" id="VVN68941.1"/>
    </source>
</evidence>
<dbReference type="InterPro" id="IPR036388">
    <property type="entry name" value="WH-like_DNA-bd_sf"/>
</dbReference>
<dbReference type="OrthoDB" id="5526340at2"/>
<evidence type="ECO:0000256" key="4">
    <source>
        <dbReference type="ARBA" id="ARBA00023163"/>
    </source>
</evidence>
<dbReference type="Pfam" id="PF03466">
    <property type="entry name" value="LysR_substrate"/>
    <property type="match status" value="1"/>
</dbReference>
<keyword evidence="2" id="KW-0805">Transcription regulation</keyword>
<evidence type="ECO:0000256" key="2">
    <source>
        <dbReference type="ARBA" id="ARBA00023015"/>
    </source>
</evidence>
<sequence>MNSAPNLTYFKVFESVARLGLVRAAASELYITPGAVSQQLRSLQESLGVELFAKDGRRLKLTDAGKLLQRSVASALFEINGCLDQISGSKAKEPLGDKFRVSMPQALAVSWLAPNLFEFAESTGLSTLDIQSCSDPGQIDWRVTDVAIVYGNAPWPGLTWHLLENIDIAPVCSPRLLNGSVPLRTVEGLADVWILHEDDGSEWRRWLVKSKAKNLPVKTARFDSMATVLSAALEGKGVALASRWLVRDYLHDGRLVFPFEMTIEASKNYYCLCPEARADEPLVAKFIEWIGGRNVDASRVRK</sequence>
<dbReference type="GO" id="GO:0043565">
    <property type="term" value="F:sequence-specific DNA binding"/>
    <property type="evidence" value="ECO:0007669"/>
    <property type="project" value="TreeGrafter"/>
</dbReference>
<dbReference type="SUPFAM" id="SSF53850">
    <property type="entry name" value="Periplasmic binding protein-like II"/>
    <property type="match status" value="1"/>
</dbReference>